<reference evidence="1" key="1">
    <citation type="submission" date="2024-05" db="EMBL/GenBank/DDBJ databases">
        <title>Alkalihalobacillus sp. strain MEB203 novel alkaliphilic bacterium from Lonar Lake, India.</title>
        <authorList>
            <person name="Joshi A."/>
            <person name="Thite S."/>
            <person name="Mengade P."/>
        </authorList>
    </citation>
    <scope>NUCLEOTIDE SEQUENCE</scope>
    <source>
        <strain evidence="1">MEB 203</strain>
    </source>
</reference>
<organism evidence="1 2">
    <name type="scientific">Alkalihalobacterium chitinilyticum</name>
    <dbReference type="NCBI Taxonomy" id="2980103"/>
    <lineage>
        <taxon>Bacteria</taxon>
        <taxon>Bacillati</taxon>
        <taxon>Bacillota</taxon>
        <taxon>Bacilli</taxon>
        <taxon>Bacillales</taxon>
        <taxon>Bacillaceae</taxon>
        <taxon>Alkalihalobacterium</taxon>
    </lineage>
</organism>
<dbReference type="EMBL" id="JAOTPO010000005">
    <property type="protein sequence ID" value="MDE5413506.1"/>
    <property type="molecule type" value="Genomic_DNA"/>
</dbReference>
<gene>
    <name evidence="1" type="ORF">N7Z68_08915</name>
</gene>
<proteinExistence type="predicted"/>
<evidence type="ECO:0008006" key="3">
    <source>
        <dbReference type="Google" id="ProtNLM"/>
    </source>
</evidence>
<keyword evidence="2" id="KW-1185">Reference proteome</keyword>
<protein>
    <recommendedName>
        <fullName evidence="3">DUF4145 domain-containing protein</fullName>
    </recommendedName>
</protein>
<sequence>MRRILPGSILTYSQYGHVKIPKEVKCKCPDCSKTARFTLKADYQANRTGLFSKGNCPECKSSSSFVIMLSDYLDKSNEDAEVYIYDPKTTFAEVENHTNIPEDLIRAYRSALNVHQSKDPSATAVLSKRVLESVVKSFLGDKVKGQSLSEQLEHLPKHLDLNKPITSLTSLTHPESHFHQILELERDLDEDMARLLIELLEGIIEYLYILPSKIETTHDRIQQQLH</sequence>
<comment type="caution">
    <text evidence="1">The sequence shown here is derived from an EMBL/GenBank/DDBJ whole genome shotgun (WGS) entry which is preliminary data.</text>
</comment>
<evidence type="ECO:0000313" key="2">
    <source>
        <dbReference type="Proteomes" id="UP001148125"/>
    </source>
</evidence>
<evidence type="ECO:0000313" key="1">
    <source>
        <dbReference type="EMBL" id="MDE5413506.1"/>
    </source>
</evidence>
<name>A0ABT5VEE3_9BACI</name>
<dbReference type="RefSeq" id="WP_275118131.1">
    <property type="nucleotide sequence ID" value="NZ_JAOTPO010000005.1"/>
</dbReference>
<dbReference type="Proteomes" id="UP001148125">
    <property type="component" value="Unassembled WGS sequence"/>
</dbReference>
<accession>A0ABT5VEE3</accession>